<evidence type="ECO:0000313" key="3">
    <source>
        <dbReference type="Proteomes" id="UP000278006"/>
    </source>
</evidence>
<dbReference type="Pfam" id="PF09664">
    <property type="entry name" value="DUF2399"/>
    <property type="match status" value="1"/>
</dbReference>
<gene>
    <name evidence="2" type="ORF">D8I35_08000</name>
</gene>
<sequence>MDEAGPRRGTRVRRRAGEVPQALGLLGREDRDLLKAWLRRDNQTSKRQTLLEAAGATGLEQAEALCDRLLREGWIARRERLVGGSWQWEAIIWLDLGGLKQLLGVGSRSQREQYRGQALCQARAWLPQVGDAALGAAMAQAIDALEQEAAIQVATLQRRLGLLQALRGWCERGEQGTRRDFALQAADRTKGIGAADWRWLEQFFALEALGVSAFLPLLSLSGTGRLQSTAGSIDLPAVSLLALPLADVLALTACTAPTCWWLIENRASFERQCLQRAQPGACIVWLPGRPSPGWQRAMAHLLRLAPAPLRISADIDPAGVDMALTMGRLWQRQGLEWRCSHMDEADLEAARQLWPLNAYDHALLERLLADAGLPPELRRLCEAMRRLGRKAEQEGWL</sequence>
<reference evidence="2 3" key="1">
    <citation type="submission" date="2018-10" db="EMBL/GenBank/DDBJ databases">
        <title>Draft genome of Cortibacter populi DSM10536.</title>
        <authorList>
            <person name="Bernier A.-M."/>
            <person name="Bernard K."/>
        </authorList>
    </citation>
    <scope>NUCLEOTIDE SEQUENCE [LARGE SCALE GENOMIC DNA]</scope>
    <source>
        <strain evidence="2 3">DSM 105136</strain>
    </source>
</reference>
<evidence type="ECO:0000259" key="1">
    <source>
        <dbReference type="Pfam" id="PF09664"/>
    </source>
</evidence>
<name>A0A3M6QV93_9BURK</name>
<evidence type="ECO:0000313" key="2">
    <source>
        <dbReference type="EMBL" id="RMX06903.1"/>
    </source>
</evidence>
<dbReference type="Proteomes" id="UP000278006">
    <property type="component" value="Unassembled WGS sequence"/>
</dbReference>
<accession>A0A3M6QV93</accession>
<keyword evidence="3" id="KW-1185">Reference proteome</keyword>
<dbReference type="OrthoDB" id="6059266at2"/>
<organism evidence="2 3">
    <name type="scientific">Corticibacter populi</name>
    <dbReference type="NCBI Taxonomy" id="1550736"/>
    <lineage>
        <taxon>Bacteria</taxon>
        <taxon>Pseudomonadati</taxon>
        <taxon>Pseudomonadota</taxon>
        <taxon>Betaproteobacteria</taxon>
        <taxon>Burkholderiales</taxon>
        <taxon>Comamonadaceae</taxon>
        <taxon>Corticibacter</taxon>
    </lineage>
</organism>
<dbReference type="GO" id="GO:0003677">
    <property type="term" value="F:DNA binding"/>
    <property type="evidence" value="ECO:0007669"/>
    <property type="project" value="InterPro"/>
</dbReference>
<dbReference type="SUPFAM" id="SSF56726">
    <property type="entry name" value="DNA topoisomerase IV, alpha subunit"/>
    <property type="match status" value="1"/>
</dbReference>
<dbReference type="EMBL" id="RDQO01000002">
    <property type="protein sequence ID" value="RMX06903.1"/>
    <property type="molecule type" value="Genomic_DNA"/>
</dbReference>
<dbReference type="AlphaFoldDB" id="A0A3M6QV93"/>
<dbReference type="InterPro" id="IPR036078">
    <property type="entry name" value="Spo11/TopoVI_A_sf"/>
</dbReference>
<feature type="domain" description="DUF2399" evidence="1">
    <location>
        <begin position="243"/>
        <end position="395"/>
    </location>
</feature>
<dbReference type="InterPro" id="IPR024465">
    <property type="entry name" value="DUF2399"/>
</dbReference>
<protein>
    <submittedName>
        <fullName evidence="2">DUF2399 domain-containing protein</fullName>
    </submittedName>
</protein>
<proteinExistence type="predicted"/>
<comment type="caution">
    <text evidence="2">The sequence shown here is derived from an EMBL/GenBank/DDBJ whole genome shotgun (WGS) entry which is preliminary data.</text>
</comment>
<dbReference type="GO" id="GO:0005694">
    <property type="term" value="C:chromosome"/>
    <property type="evidence" value="ECO:0007669"/>
    <property type="project" value="InterPro"/>
</dbReference>